<dbReference type="GO" id="GO:0009086">
    <property type="term" value="P:methionine biosynthetic process"/>
    <property type="evidence" value="ECO:0007669"/>
    <property type="project" value="InterPro"/>
</dbReference>
<dbReference type="GO" id="GO:0004489">
    <property type="term" value="F:methylenetetrahydrofolate reductase [NAD(P)H] activity"/>
    <property type="evidence" value="ECO:0007669"/>
    <property type="project" value="UniProtKB-EC"/>
</dbReference>
<keyword evidence="2" id="KW-0808">Transferase</keyword>
<organism evidence="4">
    <name type="scientific">hydrothermal vent metagenome</name>
    <dbReference type="NCBI Taxonomy" id="652676"/>
    <lineage>
        <taxon>unclassified sequences</taxon>
        <taxon>metagenomes</taxon>
        <taxon>ecological metagenomes</taxon>
    </lineage>
</organism>
<dbReference type="Pfam" id="PF02574">
    <property type="entry name" value="S-methyl_trans"/>
    <property type="match status" value="1"/>
</dbReference>
<dbReference type="GO" id="GO:0008270">
    <property type="term" value="F:zinc ion binding"/>
    <property type="evidence" value="ECO:0007669"/>
    <property type="project" value="InterPro"/>
</dbReference>
<dbReference type="EMBL" id="CZRL01000120">
    <property type="protein sequence ID" value="CUS55171.1"/>
    <property type="molecule type" value="Genomic_DNA"/>
</dbReference>
<evidence type="ECO:0000313" key="4">
    <source>
        <dbReference type="EMBL" id="CUS55171.1"/>
    </source>
</evidence>
<dbReference type="PANTHER" id="PTHR11103">
    <property type="entry name" value="SLR1189 PROTEIN"/>
    <property type="match status" value="1"/>
</dbReference>
<dbReference type="PIRSF" id="PIRSF037505">
    <property type="entry name" value="Betaine_HMT"/>
    <property type="match status" value="1"/>
</dbReference>
<dbReference type="AlphaFoldDB" id="A0A160TWE9"/>
<sequence>MILDEKIAHGGIIVLDGATGTEIERLGGKMDSAAWCAVANMSYPEKVQQVHEAYMRTGVDVITTNTFATCRHVLAGAGLDNDTVAINQQAVALARKARDAVAPSRPVAIAGSMSNTVAWQPGFISPDPRFIPTERQEIANYREMANTLADSGVDFLILEMMLDIEHASRALEAAVGTGLPVWVGISCSLENDGAVVGWDLATQGRITADHVPPLPLPLDEIVDALQKIGGDVFGIMHSTVGATTPGLQVLCERWTGPVMAYPETTRGVQPPVDQTDRLPTPSFLDVGNVSPEIFAEACRGWVDQGVQIIGGCCGATIEHMQAMIARLPAQVGNRLPVG</sequence>
<dbReference type="GO" id="GO:0032259">
    <property type="term" value="P:methylation"/>
    <property type="evidence" value="ECO:0007669"/>
    <property type="project" value="UniProtKB-KW"/>
</dbReference>
<gene>
    <name evidence="4" type="ORF">MGWOODY_XGa2239</name>
</gene>
<evidence type="ECO:0000259" key="3">
    <source>
        <dbReference type="PROSITE" id="PS50970"/>
    </source>
</evidence>
<feature type="domain" description="Hcy-binding" evidence="3">
    <location>
        <begin position="1"/>
        <end position="327"/>
    </location>
</feature>
<evidence type="ECO:0000256" key="1">
    <source>
        <dbReference type="ARBA" id="ARBA00022603"/>
    </source>
</evidence>
<dbReference type="InterPro" id="IPR003726">
    <property type="entry name" value="HCY_dom"/>
</dbReference>
<dbReference type="InterPro" id="IPR036589">
    <property type="entry name" value="HCY_dom_sf"/>
</dbReference>
<dbReference type="PANTHER" id="PTHR11103:SF18">
    <property type="entry name" value="SLR1189 PROTEIN"/>
    <property type="match status" value="1"/>
</dbReference>
<accession>A0A160TWE9</accession>
<keyword evidence="1" id="KW-0489">Methyltransferase</keyword>
<proteinExistence type="predicted"/>
<evidence type="ECO:0000256" key="2">
    <source>
        <dbReference type="ARBA" id="ARBA00022679"/>
    </source>
</evidence>
<protein>
    <submittedName>
        <fullName evidence="4">5,10-methylenetetrahydrofolate reductase / Homolog of homocysteine-binding domain</fullName>
        <ecNumber evidence="4">1.5.1.20</ecNumber>
    </submittedName>
</protein>
<dbReference type="SUPFAM" id="SSF82282">
    <property type="entry name" value="Homocysteine S-methyltransferase"/>
    <property type="match status" value="1"/>
</dbReference>
<reference evidence="4" key="1">
    <citation type="submission" date="2015-10" db="EMBL/GenBank/DDBJ databases">
        <authorList>
            <person name="Gilbert D.G."/>
        </authorList>
    </citation>
    <scope>NUCLEOTIDE SEQUENCE</scope>
</reference>
<dbReference type="PROSITE" id="PS50970">
    <property type="entry name" value="HCY"/>
    <property type="match status" value="1"/>
</dbReference>
<dbReference type="Gene3D" id="3.20.20.330">
    <property type="entry name" value="Homocysteine-binding-like domain"/>
    <property type="match status" value="1"/>
</dbReference>
<name>A0A160TWE9_9ZZZZ</name>
<dbReference type="GO" id="GO:0008168">
    <property type="term" value="F:methyltransferase activity"/>
    <property type="evidence" value="ECO:0007669"/>
    <property type="project" value="UniProtKB-KW"/>
</dbReference>
<dbReference type="EC" id="1.5.1.20" evidence="4"/>
<dbReference type="InterPro" id="IPR017226">
    <property type="entry name" value="BHMT-like"/>
</dbReference>
<keyword evidence="4" id="KW-0560">Oxidoreductase</keyword>